<dbReference type="InterPro" id="IPR036249">
    <property type="entry name" value="Thioredoxin-like_sf"/>
</dbReference>
<evidence type="ECO:0000256" key="4">
    <source>
        <dbReference type="ARBA" id="ARBA00023001"/>
    </source>
</evidence>
<dbReference type="InterPro" id="IPR004879">
    <property type="entry name" value="Ssp411-like_TRX"/>
</dbReference>
<dbReference type="OrthoDB" id="1923667at2759"/>
<proteinExistence type="inferred from homology"/>
<dbReference type="PANTHER" id="PTHR42899">
    <property type="entry name" value="SPERMATOGENESIS-ASSOCIATED PROTEIN 20"/>
    <property type="match status" value="1"/>
</dbReference>
<dbReference type="Pfam" id="PF00759">
    <property type="entry name" value="Glyco_hydro_9"/>
    <property type="match status" value="1"/>
</dbReference>
<dbReference type="SUPFAM" id="SSF48208">
    <property type="entry name" value="Six-hairpin glycosidases"/>
    <property type="match status" value="1"/>
</dbReference>
<dbReference type="EMBL" id="JAGHQL010000050">
    <property type="protein sequence ID" value="KAH0542613.1"/>
    <property type="molecule type" value="Genomic_DNA"/>
</dbReference>
<dbReference type="AlphaFoldDB" id="A0A9P8L138"/>
<gene>
    <name evidence="9" type="ORF">FGG08_003021</name>
</gene>
<dbReference type="CDD" id="cd02955">
    <property type="entry name" value="SSP411"/>
    <property type="match status" value="1"/>
</dbReference>
<evidence type="ECO:0000256" key="2">
    <source>
        <dbReference type="ARBA" id="ARBA00007072"/>
    </source>
</evidence>
<evidence type="ECO:0000256" key="1">
    <source>
        <dbReference type="ARBA" id="ARBA00000966"/>
    </source>
</evidence>
<reference evidence="9" key="1">
    <citation type="submission" date="2021-03" db="EMBL/GenBank/DDBJ databases">
        <title>Comparative genomics and phylogenomic investigation of the class Geoglossomycetes provide insights into ecological specialization and systematics.</title>
        <authorList>
            <person name="Melie T."/>
            <person name="Pirro S."/>
            <person name="Miller A.N."/>
            <person name="Quandt A."/>
        </authorList>
    </citation>
    <scope>NUCLEOTIDE SEQUENCE</scope>
    <source>
        <strain evidence="9">GBOQ0MN5Z8</strain>
    </source>
</reference>
<dbReference type="InterPro" id="IPR012341">
    <property type="entry name" value="6hp_glycosidase-like_sf"/>
</dbReference>
<accession>A0A9P8L138</accession>
<comment type="caution">
    <text evidence="9">The sequence shown here is derived from an EMBL/GenBank/DDBJ whole genome shotgun (WGS) entry which is preliminary data.</text>
</comment>
<dbReference type="InterPro" id="IPR024705">
    <property type="entry name" value="Ssp411"/>
</dbReference>
<protein>
    <recommendedName>
        <fullName evidence="3">cellulase</fullName>
        <ecNumber evidence="3">3.2.1.4</ecNumber>
    </recommendedName>
</protein>
<keyword evidence="10" id="KW-1185">Reference proteome</keyword>
<comment type="similarity">
    <text evidence="2">Belongs to the glycosyl hydrolase 9 (cellulase E) family.</text>
</comment>
<dbReference type="InterPro" id="IPR001701">
    <property type="entry name" value="Glyco_hydro_9"/>
</dbReference>
<evidence type="ECO:0000256" key="3">
    <source>
        <dbReference type="ARBA" id="ARBA00012601"/>
    </source>
</evidence>
<dbReference type="PANTHER" id="PTHR42899:SF1">
    <property type="entry name" value="SPERMATOGENESIS-ASSOCIATED PROTEIN 20"/>
    <property type="match status" value="1"/>
</dbReference>
<feature type="domain" description="Glycoside hydrolase family 9" evidence="7">
    <location>
        <begin position="405"/>
        <end position="516"/>
    </location>
</feature>
<dbReference type="Proteomes" id="UP000698800">
    <property type="component" value="Unassembled WGS sequence"/>
</dbReference>
<dbReference type="GO" id="GO:0030245">
    <property type="term" value="P:cellulose catabolic process"/>
    <property type="evidence" value="ECO:0007669"/>
    <property type="project" value="UniProtKB-KW"/>
</dbReference>
<evidence type="ECO:0000313" key="10">
    <source>
        <dbReference type="Proteomes" id="UP000698800"/>
    </source>
</evidence>
<feature type="domain" description="Spermatogenesis-associated protein 20-like TRX" evidence="8">
    <location>
        <begin position="2"/>
        <end position="119"/>
    </location>
</feature>
<evidence type="ECO:0000259" key="7">
    <source>
        <dbReference type="Pfam" id="PF00759"/>
    </source>
</evidence>
<dbReference type="GO" id="GO:0008810">
    <property type="term" value="F:cellulase activity"/>
    <property type="evidence" value="ECO:0007669"/>
    <property type="project" value="UniProtKB-EC"/>
</dbReference>
<keyword evidence="6" id="KW-0624">Polysaccharide degradation</keyword>
<comment type="catalytic activity">
    <reaction evidence="1">
        <text>Endohydrolysis of (1-&gt;4)-beta-D-glucosidic linkages in cellulose, lichenin and cereal beta-D-glucans.</text>
        <dbReference type="EC" id="3.2.1.4"/>
    </reaction>
</comment>
<dbReference type="SUPFAM" id="SSF52833">
    <property type="entry name" value="Thioredoxin-like"/>
    <property type="match status" value="1"/>
</dbReference>
<dbReference type="Gene3D" id="3.40.30.10">
    <property type="entry name" value="Glutaredoxin"/>
    <property type="match status" value="1"/>
</dbReference>
<name>A0A9P8L138_9PEZI</name>
<keyword evidence="4" id="KW-0136">Cellulose degradation</keyword>
<dbReference type="Pfam" id="PF03190">
    <property type="entry name" value="Thioredox_DsbH"/>
    <property type="match status" value="1"/>
</dbReference>
<evidence type="ECO:0000256" key="6">
    <source>
        <dbReference type="ARBA" id="ARBA00023326"/>
    </source>
</evidence>
<dbReference type="EC" id="3.2.1.4" evidence="3"/>
<organism evidence="9 10">
    <name type="scientific">Glutinoglossum americanum</name>
    <dbReference type="NCBI Taxonomy" id="1670608"/>
    <lineage>
        <taxon>Eukaryota</taxon>
        <taxon>Fungi</taxon>
        <taxon>Dikarya</taxon>
        <taxon>Ascomycota</taxon>
        <taxon>Pezizomycotina</taxon>
        <taxon>Geoglossomycetes</taxon>
        <taxon>Geoglossales</taxon>
        <taxon>Geoglossaceae</taxon>
        <taxon>Glutinoglossum</taxon>
    </lineage>
</organism>
<evidence type="ECO:0000259" key="8">
    <source>
        <dbReference type="Pfam" id="PF03190"/>
    </source>
</evidence>
<evidence type="ECO:0000256" key="5">
    <source>
        <dbReference type="ARBA" id="ARBA00023277"/>
    </source>
</evidence>
<dbReference type="Gene3D" id="1.50.10.10">
    <property type="match status" value="1"/>
</dbReference>
<sequence length="686" mass="76909">MNWCHVMERESFENEEVARLLNSHFIPIKIDREERPDVDRIYMNYVQATTGSGGWPLNVFITPDLEPVFGGTYWPGPNSNTPGMSDQVGFLDILRKISEVWRDQEERCLKSAKDILQQLREFTDEGNQGQVGEDEGDTLEIDLLEEAYQHFAGRYDKVNGGFSVAPKFPTPSNLAFLLRLGALPAAVEDIVGDTEIENATYMAISTLRHMARGGIHDHIGHGFARYSVTPDWSLPHFEKMLYDQAQLLSVYLDAFLVSKDPEMLGAIYDIADYLCADALKAPNGGFFSAEDADSLYRNSDTEKREGAFYVWTRKEFDNILNEREAEVCAKLWNVNRYGNVAPENDAHDEFINQNVLAIVKTPGQLAKDFGMSEEEIVKTIRLGRSKLLEHREKVRPRPNLDDKIVTSWNGLAIGALARVSNALEKIDPQRAGECRRHAEEAMHFITKNLYDEQTGRLRRVFREGPGDAPGFADDYASMIWGLIHLYQATFNESYLELADRLQKTQTSLFWDSQNGGFFSTETDAPDLILRLKDGMDSAEPSTNGLSATNLYKLSSILGDDEFSTYARKTCAAFSTEILQHPFLFSSMLPAVVASNLGMRSVVLVGLNSGNPDVARHLEKLKTRLLTNTTVVAIEGASDSNKWLRSRNGLLDTMAKDGRPRVQICEGGKCLEALDMKDIEQALAELG</sequence>
<dbReference type="InterPro" id="IPR008928">
    <property type="entry name" value="6-hairpin_glycosidase_sf"/>
</dbReference>
<dbReference type="PIRSF" id="PIRSF006402">
    <property type="entry name" value="UCP006402_thioredoxin"/>
    <property type="match status" value="1"/>
</dbReference>
<keyword evidence="5" id="KW-0119">Carbohydrate metabolism</keyword>
<evidence type="ECO:0000313" key="9">
    <source>
        <dbReference type="EMBL" id="KAH0542613.1"/>
    </source>
</evidence>